<keyword evidence="1" id="KW-1133">Transmembrane helix</keyword>
<reference evidence="2 3" key="1">
    <citation type="submission" date="2013-05" db="EMBL/GenBank/DDBJ databases">
        <title>Draft genome sequence of Rubidibacter lacunae KORDI 51-2.</title>
        <authorList>
            <person name="Choi D.H."/>
            <person name="Noh J.H."/>
            <person name="Kwon K.-K."/>
            <person name="Lee J.-H."/>
            <person name="Ryu J.-Y."/>
        </authorList>
    </citation>
    <scope>NUCLEOTIDE SEQUENCE [LARGE SCALE GENOMIC DNA]</scope>
    <source>
        <strain evidence="2 3">KORDI 51-2</strain>
    </source>
</reference>
<dbReference type="AlphaFoldDB" id="U5DEY5"/>
<name>U5DEY5_9CHRO</name>
<dbReference type="STRING" id="582515.KR51_00034470"/>
<keyword evidence="3" id="KW-1185">Reference proteome</keyword>
<keyword evidence="1" id="KW-0472">Membrane</keyword>
<comment type="caution">
    <text evidence="2">The sequence shown here is derived from an EMBL/GenBank/DDBJ whole genome shotgun (WGS) entry which is preliminary data.</text>
</comment>
<evidence type="ECO:0000256" key="1">
    <source>
        <dbReference type="SAM" id="Phobius"/>
    </source>
</evidence>
<dbReference type="Pfam" id="PF14221">
    <property type="entry name" value="DUF4330"/>
    <property type="match status" value="1"/>
</dbReference>
<sequence length="176" mass="18922">MTFIDSKGRLFGKLSIIDVCAIVAIALVVFGIFFFPSTTGSVAQLSGTQPIEVDVMIQGLSVRDPDALLKELQAADSTDIIIRKQPYGRVDLISVELVPSTVYVPLPDGSVVAKPDPRPKEQFSTTWLVTIGGEAQVTQSGFVLGNNKVKIGTPVELEGRDYNFRGSIIAVRSLVA</sequence>
<dbReference type="Proteomes" id="UP000016960">
    <property type="component" value="Unassembled WGS sequence"/>
</dbReference>
<dbReference type="eggNOG" id="ENOG502ZYMB">
    <property type="taxonomic scope" value="Bacteria"/>
</dbReference>
<gene>
    <name evidence="2" type="ORF">KR51_00034470</name>
</gene>
<evidence type="ECO:0000313" key="2">
    <source>
        <dbReference type="EMBL" id="ERN40156.1"/>
    </source>
</evidence>
<dbReference type="InterPro" id="IPR025480">
    <property type="entry name" value="DUF4330"/>
</dbReference>
<feature type="transmembrane region" description="Helical" evidence="1">
    <location>
        <begin position="12"/>
        <end position="35"/>
    </location>
</feature>
<dbReference type="OrthoDB" id="516203at2"/>
<dbReference type="InParanoid" id="U5DEY5"/>
<proteinExistence type="predicted"/>
<evidence type="ECO:0008006" key="4">
    <source>
        <dbReference type="Google" id="ProtNLM"/>
    </source>
</evidence>
<dbReference type="RefSeq" id="WP_022609061.1">
    <property type="nucleotide sequence ID" value="NZ_ASSJ01000081.1"/>
</dbReference>
<dbReference type="EMBL" id="ASSJ01000081">
    <property type="protein sequence ID" value="ERN40156.1"/>
    <property type="molecule type" value="Genomic_DNA"/>
</dbReference>
<accession>U5DEY5</accession>
<evidence type="ECO:0000313" key="3">
    <source>
        <dbReference type="Proteomes" id="UP000016960"/>
    </source>
</evidence>
<keyword evidence="1" id="KW-0812">Transmembrane</keyword>
<protein>
    <recommendedName>
        <fullName evidence="4">Pyruvate/2-oxoglutarate dehydrogenase complex,dihydrolipoamide dehydrogenase (E3) component</fullName>
    </recommendedName>
</protein>
<organism evidence="2 3">
    <name type="scientific">Rubidibacter lacunae KORDI 51-2</name>
    <dbReference type="NCBI Taxonomy" id="582515"/>
    <lineage>
        <taxon>Bacteria</taxon>
        <taxon>Bacillati</taxon>
        <taxon>Cyanobacteriota</taxon>
        <taxon>Cyanophyceae</taxon>
        <taxon>Oscillatoriophycideae</taxon>
        <taxon>Chroococcales</taxon>
        <taxon>Aphanothecaceae</taxon>
        <taxon>Rubidibacter</taxon>
    </lineage>
</organism>